<proteinExistence type="predicted"/>
<feature type="repeat" description="PPR" evidence="2">
    <location>
        <begin position="323"/>
        <end position="353"/>
    </location>
</feature>
<sequence>MLPAAALTHFFCLPFAKGFSSRNPPALFGAVLLLSSSSSPSGSSRPKWNSSNLVITNPVLCAMENCSSMRELRQIQGHMTRTGLMAHRFPGSRVLAFCALADAGDLNHAQRVFAHMSETNTYMWNTMLRGYSRWGRPISAFSLFRRMIREGVEMDNRTVLFALKTCELLFPRALDGEGVHCLINKLGFELDLLVRNGLMHFYMSYGLLDCAQDVFYRCSEVDVVSWTTMIDGFTQRGLAAQAIIFFHSMLSRGVQPNEVTMITVLSACSQLGLSDLGRSVHGCIEKHNVIMSINLHNALVDMYGKCGLIDSAREVFDKMGTRDVFSWTSVVNGYAKCGNLELARQFFNEMTERNVISWSTMIAGYSQANRANEALDLFHEMLATDVDPIDATLVSVLSACAQSGRLDIGKWIHLYLIFDKRIKLTTVLANALMDMYAKSGAICEASDVFVQIPEKDIVSWNSMILAYAVHGYSKEALSLFEKMKNVGVVPDNITFIGVLSACSHGGLVMQGQKYFADMKMLFGLEPRTEHYACMIDLLGRVGLLEDAAQLIESMPGQPDKAAWGALLNACMIHQNVELGKLAGEKLLALDPGDSGVYALLSNLYAARKRWHDVKMVRRTMRECGVKKTPGCSSIEVDGKFHEFFAGDKSHSLSEEIYKILGLMYAQLCLEDCLDFG</sequence>
<feature type="repeat" description="PPR" evidence="2">
    <location>
        <begin position="222"/>
        <end position="256"/>
    </location>
</feature>
<dbReference type="PROSITE" id="PS51375">
    <property type="entry name" value="PPR"/>
    <property type="match status" value="6"/>
</dbReference>
<dbReference type="Pfam" id="PF01535">
    <property type="entry name" value="PPR"/>
    <property type="match status" value="3"/>
</dbReference>
<dbReference type="AlphaFoldDB" id="A0A843V3M6"/>
<dbReference type="Pfam" id="PF13041">
    <property type="entry name" value="PPR_2"/>
    <property type="match status" value="3"/>
</dbReference>
<feature type="repeat" description="PPR" evidence="2">
    <location>
        <begin position="292"/>
        <end position="322"/>
    </location>
</feature>
<dbReference type="GO" id="GO:0003723">
    <property type="term" value="F:RNA binding"/>
    <property type="evidence" value="ECO:0007669"/>
    <property type="project" value="InterPro"/>
</dbReference>
<dbReference type="FunFam" id="1.25.40.10:FF:000073">
    <property type="entry name" value="Pentatricopeptide repeat-containing protein chloroplastic"/>
    <property type="match status" value="1"/>
</dbReference>
<dbReference type="InterPro" id="IPR011990">
    <property type="entry name" value="TPR-like_helical_dom_sf"/>
</dbReference>
<keyword evidence="1" id="KW-0677">Repeat</keyword>
<name>A0A843V3M6_COLES</name>
<accession>A0A843V3M6</accession>
<dbReference type="GO" id="GO:0009451">
    <property type="term" value="P:RNA modification"/>
    <property type="evidence" value="ECO:0007669"/>
    <property type="project" value="InterPro"/>
</dbReference>
<dbReference type="InterPro" id="IPR046848">
    <property type="entry name" value="E_motif"/>
</dbReference>
<evidence type="ECO:0000256" key="1">
    <source>
        <dbReference type="ARBA" id="ARBA00022737"/>
    </source>
</evidence>
<comment type="caution">
    <text evidence="3">The sequence shown here is derived from an EMBL/GenBank/DDBJ whole genome shotgun (WGS) entry which is preliminary data.</text>
</comment>
<gene>
    <name evidence="3" type="ORF">Taro_020856</name>
</gene>
<dbReference type="Gene3D" id="1.25.40.10">
    <property type="entry name" value="Tetratricopeptide repeat domain"/>
    <property type="match status" value="4"/>
</dbReference>
<feature type="repeat" description="PPR" evidence="2">
    <location>
        <begin position="456"/>
        <end position="490"/>
    </location>
</feature>
<dbReference type="FunFam" id="1.25.40.10:FF:000184">
    <property type="entry name" value="Pentatricopeptide repeat-containing protein, chloroplastic"/>
    <property type="match status" value="1"/>
</dbReference>
<keyword evidence="4" id="KW-1185">Reference proteome</keyword>
<dbReference type="FunFam" id="1.25.40.10:FF:000348">
    <property type="entry name" value="Pentatricopeptide repeat-containing protein chloroplastic"/>
    <property type="match status" value="1"/>
</dbReference>
<dbReference type="InterPro" id="IPR002885">
    <property type="entry name" value="PPR_rpt"/>
</dbReference>
<dbReference type="PANTHER" id="PTHR47926:SF387">
    <property type="entry name" value="PENTATRICOPEPTIDE REPEAT-CONTAINING PROTEIN"/>
    <property type="match status" value="1"/>
</dbReference>
<dbReference type="Pfam" id="PF12854">
    <property type="entry name" value="PPR_1"/>
    <property type="match status" value="1"/>
</dbReference>
<dbReference type="OrthoDB" id="185373at2759"/>
<dbReference type="EMBL" id="NMUH01001045">
    <property type="protein sequence ID" value="MQL88304.1"/>
    <property type="molecule type" value="Genomic_DNA"/>
</dbReference>
<dbReference type="PANTHER" id="PTHR47926">
    <property type="entry name" value="PENTATRICOPEPTIDE REPEAT-CONTAINING PROTEIN"/>
    <property type="match status" value="1"/>
</dbReference>
<evidence type="ECO:0000313" key="3">
    <source>
        <dbReference type="EMBL" id="MQL88304.1"/>
    </source>
</evidence>
<dbReference type="NCBIfam" id="TIGR00756">
    <property type="entry name" value="PPR"/>
    <property type="match status" value="6"/>
</dbReference>
<evidence type="ECO:0000313" key="4">
    <source>
        <dbReference type="Proteomes" id="UP000652761"/>
    </source>
</evidence>
<dbReference type="Proteomes" id="UP000652761">
    <property type="component" value="Unassembled WGS sequence"/>
</dbReference>
<organism evidence="3 4">
    <name type="scientific">Colocasia esculenta</name>
    <name type="common">Wild taro</name>
    <name type="synonym">Arum esculentum</name>
    <dbReference type="NCBI Taxonomy" id="4460"/>
    <lineage>
        <taxon>Eukaryota</taxon>
        <taxon>Viridiplantae</taxon>
        <taxon>Streptophyta</taxon>
        <taxon>Embryophyta</taxon>
        <taxon>Tracheophyta</taxon>
        <taxon>Spermatophyta</taxon>
        <taxon>Magnoliopsida</taxon>
        <taxon>Liliopsida</taxon>
        <taxon>Araceae</taxon>
        <taxon>Aroideae</taxon>
        <taxon>Colocasieae</taxon>
        <taxon>Colocasia</taxon>
    </lineage>
</organism>
<dbReference type="Pfam" id="PF20431">
    <property type="entry name" value="E_motif"/>
    <property type="match status" value="1"/>
</dbReference>
<protein>
    <submittedName>
        <fullName evidence="3">Uncharacterized protein</fullName>
    </submittedName>
</protein>
<dbReference type="InterPro" id="IPR046960">
    <property type="entry name" value="PPR_At4g14850-like_plant"/>
</dbReference>
<feature type="repeat" description="PPR" evidence="2">
    <location>
        <begin position="354"/>
        <end position="388"/>
    </location>
</feature>
<feature type="repeat" description="PPR" evidence="2">
    <location>
        <begin position="120"/>
        <end position="154"/>
    </location>
</feature>
<reference evidence="3" key="1">
    <citation type="submission" date="2017-07" db="EMBL/GenBank/DDBJ databases">
        <title>Taro Niue Genome Assembly and Annotation.</title>
        <authorList>
            <person name="Atibalentja N."/>
            <person name="Keating K."/>
            <person name="Fields C.J."/>
        </authorList>
    </citation>
    <scope>NUCLEOTIDE SEQUENCE</scope>
    <source>
        <strain evidence="3">Niue_2</strain>
        <tissue evidence="3">Leaf</tissue>
    </source>
</reference>
<dbReference type="SMR" id="A0A843V3M6"/>
<evidence type="ECO:0000256" key="2">
    <source>
        <dbReference type="PROSITE-ProRule" id="PRU00708"/>
    </source>
</evidence>